<feature type="domain" description="F-box" evidence="2">
    <location>
        <begin position="14"/>
        <end position="51"/>
    </location>
</feature>
<organism evidence="3 4">
    <name type="scientific">Plutella xylostella</name>
    <name type="common">Diamondback moth</name>
    <name type="synonym">Plutella maculipennis</name>
    <dbReference type="NCBI Taxonomy" id="51655"/>
    <lineage>
        <taxon>Eukaryota</taxon>
        <taxon>Metazoa</taxon>
        <taxon>Ecdysozoa</taxon>
        <taxon>Arthropoda</taxon>
        <taxon>Hexapoda</taxon>
        <taxon>Insecta</taxon>
        <taxon>Pterygota</taxon>
        <taxon>Neoptera</taxon>
        <taxon>Endopterygota</taxon>
        <taxon>Lepidoptera</taxon>
        <taxon>Glossata</taxon>
        <taxon>Ditrysia</taxon>
        <taxon>Yponomeutoidea</taxon>
        <taxon>Plutellidae</taxon>
        <taxon>Plutella</taxon>
    </lineage>
</organism>
<dbReference type="CDD" id="cd09917">
    <property type="entry name" value="F-box_SF"/>
    <property type="match status" value="1"/>
</dbReference>
<dbReference type="InterPro" id="IPR001810">
    <property type="entry name" value="F-box_dom"/>
</dbReference>
<dbReference type="Gene3D" id="3.80.10.10">
    <property type="entry name" value="Ribonuclease Inhibitor"/>
    <property type="match status" value="1"/>
</dbReference>
<dbReference type="Pfam" id="PF12937">
    <property type="entry name" value="F-box-like"/>
    <property type="match status" value="1"/>
</dbReference>
<evidence type="ECO:0000313" key="4">
    <source>
        <dbReference type="Proteomes" id="UP000823941"/>
    </source>
</evidence>
<protein>
    <recommendedName>
        <fullName evidence="2">F-box domain-containing protein</fullName>
    </recommendedName>
</protein>
<reference evidence="3 4" key="1">
    <citation type="submission" date="2021-06" db="EMBL/GenBank/DDBJ databases">
        <title>A haploid diamondback moth (Plutella xylostella L.) genome assembly resolves 31 chromosomes and identifies a diamide resistance mutation.</title>
        <authorList>
            <person name="Ward C.M."/>
            <person name="Perry K.D."/>
            <person name="Baker G."/>
            <person name="Powis K."/>
            <person name="Heckel D.G."/>
            <person name="Baxter S.W."/>
        </authorList>
    </citation>
    <scope>NUCLEOTIDE SEQUENCE [LARGE SCALE GENOMIC DNA]</scope>
    <source>
        <strain evidence="3 4">LV</strain>
        <tissue evidence="3">Single pupa</tissue>
    </source>
</reference>
<gene>
    <name evidence="3" type="ORF">JYU34_000231</name>
</gene>
<proteinExistence type="predicted"/>
<accession>A0ABQ7R762</accession>
<evidence type="ECO:0000256" key="1">
    <source>
        <dbReference type="SAM" id="MobiDB-lite"/>
    </source>
</evidence>
<dbReference type="SUPFAM" id="SSF52058">
    <property type="entry name" value="L domain-like"/>
    <property type="match status" value="1"/>
</dbReference>
<feature type="region of interest" description="Disordered" evidence="1">
    <location>
        <begin position="367"/>
        <end position="390"/>
    </location>
</feature>
<dbReference type="PROSITE" id="PS50181">
    <property type="entry name" value="FBOX"/>
    <property type="match status" value="1"/>
</dbReference>
<dbReference type="Proteomes" id="UP000823941">
    <property type="component" value="Chromosome 1"/>
</dbReference>
<feature type="compositionally biased region" description="Low complexity" evidence="1">
    <location>
        <begin position="367"/>
        <end position="381"/>
    </location>
</feature>
<dbReference type="InterPro" id="IPR036047">
    <property type="entry name" value="F-box-like_dom_sf"/>
</dbReference>
<evidence type="ECO:0000313" key="3">
    <source>
        <dbReference type="EMBL" id="KAG7313142.1"/>
    </source>
</evidence>
<sequence>MDNLSSDDTPPVSTMNLMDLPEDVLILILRELDFRSQYQLSQTCSYFERIMCYRGLVTRCDLSRSTMATAQSFKHHLFLQVAPSLQELILCGIPDLHKKNLLPVIGKLKHLKTIDVSYTNITIPDMVEAHRLCPTIKNMSLNFIFTRAAFIPEQMLLQAIRMLAKLENLSFVGSPENLVFSHLPLYLLSEAKNLKNVKLTAIDCDHSRYRLRDYRKVIHCQNLSIYLFDWFEKDGNTSYNYFVYDFMHVFKDLDDFEFIMIKRDASLKYCQFYASHIFRSFIEEHFAVGNRAKRNLHTCLEEFTLQRLRRNAMMMFFDKSRTTFDEAFFAKILVQIKEYFPQSTECPLNHLKDITTENVSCHITVTPPRQQAPGAASGAQPGPEPKRLRTGPPAYELKFDGIVKDKQSVKLNIQFMNIVNPITMSPANQFLSKTTFLALAGDANYSDGFFKVLLQGATVLTTLSIDTPTVNEYSERVAKALKFCKSLRNFKYVEKGIHYKAMMKGLSECAWLENIHLSNSCFLDLDARAHELADVALLVQKCYKLYSIYIQSNMLETTKKALMKKLNKAKQKFRKPYLNIDIDMTQAFNRYGPFSDDFNLNAFQYPHF</sequence>
<dbReference type="EMBL" id="JAHIBW010000001">
    <property type="protein sequence ID" value="KAG7313142.1"/>
    <property type="molecule type" value="Genomic_DNA"/>
</dbReference>
<dbReference type="SUPFAM" id="SSF81383">
    <property type="entry name" value="F-box domain"/>
    <property type="match status" value="1"/>
</dbReference>
<evidence type="ECO:0000259" key="2">
    <source>
        <dbReference type="PROSITE" id="PS50181"/>
    </source>
</evidence>
<dbReference type="InterPro" id="IPR032675">
    <property type="entry name" value="LRR_dom_sf"/>
</dbReference>
<comment type="caution">
    <text evidence="3">The sequence shown here is derived from an EMBL/GenBank/DDBJ whole genome shotgun (WGS) entry which is preliminary data.</text>
</comment>
<keyword evidence="4" id="KW-1185">Reference proteome</keyword>
<name>A0ABQ7R762_PLUXY</name>